<dbReference type="PROSITE" id="PS50865">
    <property type="entry name" value="ZF_MYND_2"/>
    <property type="match status" value="1"/>
</dbReference>
<dbReference type="PROSITE" id="PS50235">
    <property type="entry name" value="USP_3"/>
    <property type="match status" value="1"/>
</dbReference>
<keyword evidence="6" id="KW-0472">Membrane</keyword>
<proteinExistence type="predicted"/>
<dbReference type="GO" id="GO:0004843">
    <property type="term" value="F:cysteine-type deubiquitinase activity"/>
    <property type="evidence" value="ECO:0007669"/>
    <property type="project" value="InterPro"/>
</dbReference>
<dbReference type="InterPro" id="IPR038765">
    <property type="entry name" value="Papain-like_cys_pep_sf"/>
</dbReference>
<dbReference type="GO" id="GO:0016579">
    <property type="term" value="P:protein deubiquitination"/>
    <property type="evidence" value="ECO:0007669"/>
    <property type="project" value="InterPro"/>
</dbReference>
<evidence type="ECO:0000259" key="7">
    <source>
        <dbReference type="PROSITE" id="PS50235"/>
    </source>
</evidence>
<keyword evidence="10" id="KW-1185">Reference proteome</keyword>
<comment type="caution">
    <text evidence="9">The sequence shown here is derived from an EMBL/GenBank/DDBJ whole genome shotgun (WGS) entry which is preliminary data.</text>
</comment>
<dbReference type="SUPFAM" id="SSF144232">
    <property type="entry name" value="HIT/MYND zinc finger-like"/>
    <property type="match status" value="1"/>
</dbReference>
<dbReference type="GO" id="GO:0008270">
    <property type="term" value="F:zinc ion binding"/>
    <property type="evidence" value="ECO:0007669"/>
    <property type="project" value="UniProtKB-KW"/>
</dbReference>
<dbReference type="InterPro" id="IPR002893">
    <property type="entry name" value="Znf_MYND"/>
</dbReference>
<dbReference type="Pfam" id="PF01753">
    <property type="entry name" value="zf-MYND"/>
    <property type="match status" value="1"/>
</dbReference>
<evidence type="ECO:0000256" key="2">
    <source>
        <dbReference type="ARBA" id="ARBA00022771"/>
    </source>
</evidence>
<dbReference type="InterPro" id="IPR001394">
    <property type="entry name" value="Peptidase_C19_UCH"/>
</dbReference>
<dbReference type="InterPro" id="IPR050164">
    <property type="entry name" value="Peptidase_C19"/>
</dbReference>
<keyword evidence="1" id="KW-0479">Metal-binding</keyword>
<feature type="compositionally biased region" description="Low complexity" evidence="5">
    <location>
        <begin position="1159"/>
        <end position="1172"/>
    </location>
</feature>
<reference evidence="9 10" key="1">
    <citation type="submission" date="2020-04" db="EMBL/GenBank/DDBJ databases">
        <title>Plant Genome Project.</title>
        <authorList>
            <person name="Zhang R.-G."/>
        </authorList>
    </citation>
    <scope>NUCLEOTIDE SEQUENCE [LARGE SCALE GENOMIC DNA]</scope>
    <source>
        <strain evidence="9">YNK0</strain>
        <tissue evidence="9">Leaf</tissue>
    </source>
</reference>
<dbReference type="PANTHER" id="PTHR24006:SF874">
    <property type="entry name" value="UBIQUITIN CARBOXYL-TERMINAL HYDROLASE 16"/>
    <property type="match status" value="1"/>
</dbReference>
<dbReference type="AlphaFoldDB" id="A0A835D1U0"/>
<evidence type="ECO:0000313" key="9">
    <source>
        <dbReference type="EMBL" id="KAF8377353.1"/>
    </source>
</evidence>
<feature type="region of interest" description="Disordered" evidence="5">
    <location>
        <begin position="162"/>
        <end position="201"/>
    </location>
</feature>
<accession>A0A835D1U0</accession>
<evidence type="ECO:0000256" key="3">
    <source>
        <dbReference type="ARBA" id="ARBA00022833"/>
    </source>
</evidence>
<sequence length="1205" mass="132206">MLVPGNLGFPGLVLVFLFFYPVIGFVIRQKWRIAVARRKEIMKLVVLASEEAARAELEATVEYGGTVSISWQFQCVVCYCPTTTRCSRCKAVRYCSGKCQIIHWKQGHKEECHLPSATIQFNGEGSDSGPNAELQEQFEIYGNSFAIEGKLCAKPKVFPEEPALSKSSHPPEDPCWKDDDDKVEPLVDGKGTDTISESSSTSLLAGLSASATTSKPLVDVSSVSEILCSGTHDRSEGSLSDDISPDILEIRAEINGMELTKSPSSESTSLVDSVKSFSCLSKLDQMKPSCSDGEVYCRSTNPSGSSINGSDECSISEPSTASPALWEGTLKSSVSRHDVHADPDHSNSSESGDGILYISGSALRFSFNLSGHKIPPLHSGCSVAKTVMSDSGHSTSLENKKPTTDGASLSGKVVTDASKIWISPSLRSERSDSMANERSNCSQLLKAKEIRPLSSTASDDYPSSISVGHLVPSVKSAKVVNVHAVPTISCTVPTISCAVPTISSKAASSSPNATKGLKTSVQKIVQQLRASKPSKHYLLGLGREISGRYNYKMIFPYELFIKLCNWDKMELRPCGLMNCGNSFMFALAHVSTYIRSRATGLRTRFILINASIHKRSKGSIWGIDKSPTTIAMDPTTAFAVTLMLCSSAWHLLHLLLHIFFKHSIPKHARPKKDLCFTCELEGLILKAKEGKSPLSPVSILSQIQNVGSHLGHGREEDAHEFLRYAIDTMQSVCLKEAEVNTAGLLAEETTLIGLIFGGYLRSEIKCMKCRGKSKQHERMLDLTVEIQGHIETLEEALEQFTATEILDGENKYQCSRCKSYEKAKKKLTILEAPNVLTIALKRFRSGKFGKLSKSVQYPEILNLAPYMSGTGEKSHLYRLYAVVVHLDIMNAAFSGHYICYVKNIQGKWFKIDDSTVKPVEIERVLSEGAYMLLYSRCSPRAPGLIRKTLVSHDEKTKNRYSEAVPSSLSGKDTKFKGRPNSMVPSFSRSMAHQRPEDYPYWMTPDGLISIEPFDSDNRRFHPMHQIPLVDSSSDSSSLFSCSDEGSCSTESNRGSTSTEDFSDYIFGEAGRYWSSPWRISSDSDASSSPLFSRSPGLALSDRNSSGSPETSGSRTYNAESAEVDGVWMRLPPGNSRREDLEGKGSSSSLISGTTKHCRNLINRSRSSSNSRETNSEILGWLNPLNVKSGVSFGRSTRERNNQTLY</sequence>
<evidence type="ECO:0000259" key="8">
    <source>
        <dbReference type="PROSITE" id="PS50865"/>
    </source>
</evidence>
<feature type="compositionally biased region" description="Polar residues" evidence="5">
    <location>
        <begin position="1101"/>
        <end position="1118"/>
    </location>
</feature>
<evidence type="ECO:0000313" key="10">
    <source>
        <dbReference type="Proteomes" id="UP000655225"/>
    </source>
</evidence>
<evidence type="ECO:0000256" key="5">
    <source>
        <dbReference type="SAM" id="MobiDB-lite"/>
    </source>
</evidence>
<keyword evidence="6" id="KW-1133">Transmembrane helix</keyword>
<keyword evidence="3" id="KW-0862">Zinc</keyword>
<dbReference type="OrthoDB" id="420187at2759"/>
<evidence type="ECO:0000256" key="6">
    <source>
        <dbReference type="SAM" id="Phobius"/>
    </source>
</evidence>
<dbReference type="Proteomes" id="UP000655225">
    <property type="component" value="Unassembled WGS sequence"/>
</dbReference>
<feature type="region of interest" description="Disordered" evidence="5">
    <location>
        <begin position="1030"/>
        <end position="1060"/>
    </location>
</feature>
<dbReference type="Gene3D" id="3.90.70.10">
    <property type="entry name" value="Cysteine proteinases"/>
    <property type="match status" value="1"/>
</dbReference>
<feature type="transmembrane region" description="Helical" evidence="6">
    <location>
        <begin position="6"/>
        <end position="27"/>
    </location>
</feature>
<keyword evidence="6" id="KW-0812">Transmembrane</keyword>
<feature type="domain" description="USP" evidence="7">
    <location>
        <begin position="636"/>
        <end position="937"/>
    </location>
</feature>
<organism evidence="9 10">
    <name type="scientific">Tetracentron sinense</name>
    <name type="common">Spur-leaf</name>
    <dbReference type="NCBI Taxonomy" id="13715"/>
    <lineage>
        <taxon>Eukaryota</taxon>
        <taxon>Viridiplantae</taxon>
        <taxon>Streptophyta</taxon>
        <taxon>Embryophyta</taxon>
        <taxon>Tracheophyta</taxon>
        <taxon>Spermatophyta</taxon>
        <taxon>Magnoliopsida</taxon>
        <taxon>Trochodendrales</taxon>
        <taxon>Trochodendraceae</taxon>
        <taxon>Tetracentron</taxon>
    </lineage>
</organism>
<dbReference type="GO" id="GO:0005634">
    <property type="term" value="C:nucleus"/>
    <property type="evidence" value="ECO:0007669"/>
    <property type="project" value="TreeGrafter"/>
</dbReference>
<dbReference type="FunFam" id="6.10.140.2220:FF:000006">
    <property type="entry name" value="Ubiquitin carboxyl-terminal hydrolase 15"/>
    <property type="match status" value="1"/>
</dbReference>
<feature type="domain" description="MYND-type" evidence="8">
    <location>
        <begin position="75"/>
        <end position="112"/>
    </location>
</feature>
<dbReference type="PANTHER" id="PTHR24006">
    <property type="entry name" value="UBIQUITIN CARBOXYL-TERMINAL HYDROLASE"/>
    <property type="match status" value="1"/>
</dbReference>
<dbReference type="GO" id="GO:0005829">
    <property type="term" value="C:cytosol"/>
    <property type="evidence" value="ECO:0007669"/>
    <property type="project" value="TreeGrafter"/>
</dbReference>
<feature type="compositionally biased region" description="Polar residues" evidence="5">
    <location>
        <begin position="1049"/>
        <end position="1059"/>
    </location>
</feature>
<dbReference type="OMA" id="LFYARCT"/>
<evidence type="ECO:0000256" key="1">
    <source>
        <dbReference type="ARBA" id="ARBA00022723"/>
    </source>
</evidence>
<evidence type="ECO:0000256" key="4">
    <source>
        <dbReference type="PROSITE-ProRule" id="PRU00134"/>
    </source>
</evidence>
<gene>
    <name evidence="9" type="ORF">HHK36_030730</name>
</gene>
<dbReference type="InterPro" id="IPR028889">
    <property type="entry name" value="USP"/>
</dbReference>
<dbReference type="Gene3D" id="6.10.140.2220">
    <property type="match status" value="1"/>
</dbReference>
<feature type="compositionally biased region" description="Polar residues" evidence="5">
    <location>
        <begin position="1144"/>
        <end position="1154"/>
    </location>
</feature>
<dbReference type="SUPFAM" id="SSF54001">
    <property type="entry name" value="Cysteine proteinases"/>
    <property type="match status" value="1"/>
</dbReference>
<feature type="compositionally biased region" description="Low complexity" evidence="5">
    <location>
        <begin position="1030"/>
        <end position="1048"/>
    </location>
</feature>
<feature type="region of interest" description="Disordered" evidence="5">
    <location>
        <begin position="1090"/>
        <end position="1172"/>
    </location>
</feature>
<dbReference type="EMBL" id="JABCRI010000024">
    <property type="protein sequence ID" value="KAF8377353.1"/>
    <property type="molecule type" value="Genomic_DNA"/>
</dbReference>
<dbReference type="Pfam" id="PF00443">
    <property type="entry name" value="UCH"/>
    <property type="match status" value="1"/>
</dbReference>
<feature type="compositionally biased region" description="Basic and acidic residues" evidence="5">
    <location>
        <begin position="169"/>
        <end position="191"/>
    </location>
</feature>
<protein>
    <submittedName>
        <fullName evidence="9">Uncharacterized protein</fullName>
    </submittedName>
</protein>
<feature type="region of interest" description="Disordered" evidence="5">
    <location>
        <begin position="301"/>
        <end position="320"/>
    </location>
</feature>
<name>A0A835D1U0_TETSI</name>
<keyword evidence="2 4" id="KW-0863">Zinc-finger</keyword>
<dbReference type="PROSITE" id="PS01360">
    <property type="entry name" value="ZF_MYND_1"/>
    <property type="match status" value="1"/>
</dbReference>